<evidence type="ECO:0000313" key="2">
    <source>
        <dbReference type="Proteomes" id="UP000829447"/>
    </source>
</evidence>
<organism evidence="1 2">
    <name type="scientific">Pangasianodon gigas</name>
    <name type="common">Mekong giant catfish</name>
    <name type="synonym">Pangasius gigas</name>
    <dbReference type="NCBI Taxonomy" id="30993"/>
    <lineage>
        <taxon>Eukaryota</taxon>
        <taxon>Metazoa</taxon>
        <taxon>Chordata</taxon>
        <taxon>Craniata</taxon>
        <taxon>Vertebrata</taxon>
        <taxon>Euteleostomi</taxon>
        <taxon>Actinopterygii</taxon>
        <taxon>Neopterygii</taxon>
        <taxon>Teleostei</taxon>
        <taxon>Ostariophysi</taxon>
        <taxon>Siluriformes</taxon>
        <taxon>Pangasiidae</taxon>
        <taxon>Pangasianodon</taxon>
    </lineage>
</organism>
<accession>A0ACC5XNR6</accession>
<evidence type="ECO:0000313" key="1">
    <source>
        <dbReference type="EMBL" id="MCI4392763.1"/>
    </source>
</evidence>
<reference evidence="1 2" key="1">
    <citation type="journal article" date="2022" name="bioRxiv">
        <title>An ancient truncated duplication of the anti-Mullerian hormone receptor type 2 gene is a potential conserved master sex determinant in the Pangasiidae catfish family.</title>
        <authorList>
            <person name="Wen M."/>
            <person name="Pan Q."/>
            <person name="Jouanno E."/>
            <person name="Montfort J."/>
            <person name="Zahm M."/>
            <person name="Cabau C."/>
            <person name="Klopp C."/>
            <person name="Iampietro C."/>
            <person name="Roques C."/>
            <person name="Bouchez O."/>
            <person name="Castinel A."/>
            <person name="Donnadieu C."/>
            <person name="Parrinello H."/>
            <person name="Poncet C."/>
            <person name="Belmonte E."/>
            <person name="Gautier V."/>
            <person name="Avarre J.-C."/>
            <person name="Dugue R."/>
            <person name="Gustiano R."/>
            <person name="Ha T.T.T."/>
            <person name="Campet M."/>
            <person name="Sriphairoj K."/>
            <person name="Ribolli J."/>
            <person name="de Almeida F.L."/>
            <person name="Desvignes T."/>
            <person name="Postlethwait J.H."/>
            <person name="Bucao C.F."/>
            <person name="Robinson-Rechavi M."/>
            <person name="Bobe J."/>
            <person name="Herpin A."/>
            <person name="Guiguen Y."/>
        </authorList>
    </citation>
    <scope>NUCLEOTIDE SEQUENCE [LARGE SCALE GENOMIC DNA]</scope>
    <source>
        <strain evidence="1">YG-Dec2019</strain>
    </source>
</reference>
<dbReference type="Proteomes" id="UP000829447">
    <property type="component" value="Linkage Group LG24"/>
</dbReference>
<name>A0ACC5XNR6_PANGG</name>
<comment type="caution">
    <text evidence="1">The sequence shown here is derived from an EMBL/GenBank/DDBJ whole genome shotgun (WGS) entry which is preliminary data.</text>
</comment>
<protein>
    <submittedName>
        <fullName evidence="1">Uncharacterized protein</fullName>
    </submittedName>
</protein>
<dbReference type="EMBL" id="CM040477">
    <property type="protein sequence ID" value="MCI4392763.1"/>
    <property type="molecule type" value="Genomic_DNA"/>
</dbReference>
<sequence length="131" mass="14641">MVIFPSMPKSKEVLSSTSGSDSDSEAETKAKRKKASKVEKPAKKQKGGESSKPSGSSRSDNNAGDNMFQIGKMRYVSVRDFKGKVLIDIREYWMDQAGEMKPGKKGISLNPEQWNQLKEQMPDIDDAIRRL</sequence>
<proteinExistence type="predicted"/>
<keyword evidence="2" id="KW-1185">Reference proteome</keyword>
<gene>
    <name evidence="1" type="ORF">PGIGA_G00149670</name>
</gene>